<accession>A0A847D8C1</accession>
<dbReference type="NCBIfam" id="NF033581">
    <property type="entry name" value="transpos_IS5_4"/>
    <property type="match status" value="1"/>
</dbReference>
<dbReference type="GO" id="GO:0003677">
    <property type="term" value="F:DNA binding"/>
    <property type="evidence" value="ECO:0007669"/>
    <property type="project" value="UniProtKB-KW"/>
</dbReference>
<evidence type="ECO:0000313" key="10">
    <source>
        <dbReference type="Proteomes" id="UP000589373"/>
    </source>
</evidence>
<dbReference type="PANTHER" id="PTHR35604">
    <property type="entry name" value="TRANSPOSASE INSH FOR INSERTION SEQUENCE ELEMENT IS5A-RELATED"/>
    <property type="match status" value="1"/>
</dbReference>
<dbReference type="InterPro" id="IPR047959">
    <property type="entry name" value="Transpos_IS5"/>
</dbReference>
<dbReference type="Pfam" id="PF01609">
    <property type="entry name" value="DDE_Tnp_1"/>
    <property type="match status" value="1"/>
</dbReference>
<organism evidence="9 10">
    <name type="scientific">Trichococcus flocculiformis</name>
    <dbReference type="NCBI Taxonomy" id="82803"/>
    <lineage>
        <taxon>Bacteria</taxon>
        <taxon>Bacillati</taxon>
        <taxon>Bacillota</taxon>
        <taxon>Bacilli</taxon>
        <taxon>Lactobacillales</taxon>
        <taxon>Carnobacteriaceae</taxon>
        <taxon>Trichococcus</taxon>
    </lineage>
</organism>
<dbReference type="InterPro" id="IPR008490">
    <property type="entry name" value="Transposase_InsH_N"/>
</dbReference>
<comment type="function">
    <text evidence="1">Involved in the transposition of the insertion sequence IS5.</text>
</comment>
<evidence type="ECO:0000259" key="7">
    <source>
        <dbReference type="Pfam" id="PF01609"/>
    </source>
</evidence>
<dbReference type="Proteomes" id="UP000589373">
    <property type="component" value="Unassembled WGS sequence"/>
</dbReference>
<proteinExistence type="inferred from homology"/>
<protein>
    <submittedName>
        <fullName evidence="9">IS5 family transposase</fullName>
    </submittedName>
</protein>
<evidence type="ECO:0000256" key="3">
    <source>
        <dbReference type="ARBA" id="ARBA00022578"/>
    </source>
</evidence>
<dbReference type="GO" id="GO:0004803">
    <property type="term" value="F:transposase activity"/>
    <property type="evidence" value="ECO:0007669"/>
    <property type="project" value="InterPro"/>
</dbReference>
<keyword evidence="5" id="KW-0233">DNA recombination</keyword>
<comment type="similarity">
    <text evidence="2">Belongs to the transposase 11 family.</text>
</comment>
<feature type="domain" description="Transposase IS4-like" evidence="7">
    <location>
        <begin position="136"/>
        <end position="327"/>
    </location>
</feature>
<keyword evidence="3" id="KW-0815">Transposition</keyword>
<evidence type="ECO:0000256" key="6">
    <source>
        <dbReference type="SAM" id="MobiDB-lite"/>
    </source>
</evidence>
<dbReference type="EMBL" id="JAAZCD010000281">
    <property type="protein sequence ID" value="NLD33016.1"/>
    <property type="molecule type" value="Genomic_DNA"/>
</dbReference>
<feature type="domain" description="Transposase InsH N-terminal" evidence="8">
    <location>
        <begin position="17"/>
        <end position="109"/>
    </location>
</feature>
<dbReference type="AlphaFoldDB" id="A0A847D8C1"/>
<sequence length="338" mass="39234">MRSFFDEENRMTKISKIGDPLEVLNAIIKWEMFRDILKKNIVRKENNKGGRPPFDMVMMFKILVLERLYNLSDDQAEFQINDRRSFMRFLGLESYDTVPDAKTIWKFRDDLSKTDAIEECFHLFNEMLAEEGLITHSGTIIDATFVDTPRQRNTREENKKIKNGEVPEDWEKPENAAKRAQKDTDARWAKKNGETHFGYKDHVKCDADSKLITSYGASAASLHDSQICTELLDDDDEVIYADSAYSSAEIAENLPENCKNEICEKGYRGNPLTEEQKKENNRKSKIRCRIEHIFGFMTNSMKGITLRCIGFKRAWTQIGLLNLVYNMCRYKILKQACA</sequence>
<feature type="region of interest" description="Disordered" evidence="6">
    <location>
        <begin position="151"/>
        <end position="184"/>
    </location>
</feature>
<evidence type="ECO:0000256" key="1">
    <source>
        <dbReference type="ARBA" id="ARBA00003544"/>
    </source>
</evidence>
<dbReference type="RefSeq" id="WP_301012120.1">
    <property type="nucleotide sequence ID" value="NZ_JAAZCD010000281.1"/>
</dbReference>
<evidence type="ECO:0000313" key="9">
    <source>
        <dbReference type="EMBL" id="NLD33016.1"/>
    </source>
</evidence>
<dbReference type="PANTHER" id="PTHR35604:SF2">
    <property type="entry name" value="TRANSPOSASE INSH FOR INSERTION SEQUENCE ELEMENT IS5A-RELATED"/>
    <property type="match status" value="1"/>
</dbReference>
<gene>
    <name evidence="9" type="ORF">GX662_12300</name>
</gene>
<dbReference type="Pfam" id="PF05598">
    <property type="entry name" value="DUF772"/>
    <property type="match status" value="1"/>
</dbReference>
<evidence type="ECO:0000256" key="4">
    <source>
        <dbReference type="ARBA" id="ARBA00023125"/>
    </source>
</evidence>
<comment type="caution">
    <text evidence="9">The sequence shown here is derived from an EMBL/GenBank/DDBJ whole genome shotgun (WGS) entry which is preliminary data.</text>
</comment>
<name>A0A847D8C1_9LACT</name>
<keyword evidence="4" id="KW-0238">DNA-binding</keyword>
<evidence type="ECO:0000256" key="5">
    <source>
        <dbReference type="ARBA" id="ARBA00023172"/>
    </source>
</evidence>
<dbReference type="GO" id="GO:0006313">
    <property type="term" value="P:DNA transposition"/>
    <property type="evidence" value="ECO:0007669"/>
    <property type="project" value="InterPro"/>
</dbReference>
<dbReference type="InterPro" id="IPR002559">
    <property type="entry name" value="Transposase_11"/>
</dbReference>
<evidence type="ECO:0000256" key="2">
    <source>
        <dbReference type="ARBA" id="ARBA00010075"/>
    </source>
</evidence>
<reference evidence="9 10" key="1">
    <citation type="journal article" date="2020" name="Biotechnol. Biofuels">
        <title>New insights from the biogas microbiome by comprehensive genome-resolved metagenomics of nearly 1600 species originating from multiple anaerobic digesters.</title>
        <authorList>
            <person name="Campanaro S."/>
            <person name="Treu L."/>
            <person name="Rodriguez-R L.M."/>
            <person name="Kovalovszki A."/>
            <person name="Ziels R.M."/>
            <person name="Maus I."/>
            <person name="Zhu X."/>
            <person name="Kougias P.G."/>
            <person name="Basile A."/>
            <person name="Luo G."/>
            <person name="Schluter A."/>
            <person name="Konstantinidis K.T."/>
            <person name="Angelidaki I."/>
        </authorList>
    </citation>
    <scope>NUCLEOTIDE SEQUENCE [LARGE SCALE GENOMIC DNA]</scope>
    <source>
        <strain evidence="9">AS07pgkLD_105</strain>
    </source>
</reference>
<evidence type="ECO:0000259" key="8">
    <source>
        <dbReference type="Pfam" id="PF05598"/>
    </source>
</evidence>